<dbReference type="EMBL" id="SOCE01000001">
    <property type="protein sequence ID" value="TDU87648.1"/>
    <property type="molecule type" value="Genomic_DNA"/>
</dbReference>
<accession>A0A4R7T8W2</accession>
<feature type="signal peptide" evidence="2">
    <location>
        <begin position="1"/>
        <end position="21"/>
    </location>
</feature>
<keyword evidence="4" id="KW-1185">Reference proteome</keyword>
<feature type="chain" id="PRO_5039004422" description="PknH-like protein" evidence="2">
    <location>
        <begin position="22"/>
        <end position="253"/>
    </location>
</feature>
<proteinExistence type="predicted"/>
<reference evidence="3 4" key="1">
    <citation type="submission" date="2019-03" db="EMBL/GenBank/DDBJ databases">
        <title>Genomic Encyclopedia of Type Strains, Phase III (KMG-III): the genomes of soil and plant-associated and newly described type strains.</title>
        <authorList>
            <person name="Whitman W."/>
        </authorList>
    </citation>
    <scope>NUCLEOTIDE SEQUENCE [LARGE SCALE GENOMIC DNA]</scope>
    <source>
        <strain evidence="3 4">VKM Ac-2575</strain>
    </source>
</reference>
<comment type="caution">
    <text evidence="3">The sequence shown here is derived from an EMBL/GenBank/DDBJ whole genome shotgun (WGS) entry which is preliminary data.</text>
</comment>
<evidence type="ECO:0000256" key="2">
    <source>
        <dbReference type="SAM" id="SignalP"/>
    </source>
</evidence>
<dbReference type="RefSeq" id="WP_133977387.1">
    <property type="nucleotide sequence ID" value="NZ_SOCE01000001.1"/>
</dbReference>
<evidence type="ECO:0008006" key="5">
    <source>
        <dbReference type="Google" id="ProtNLM"/>
    </source>
</evidence>
<feature type="region of interest" description="Disordered" evidence="1">
    <location>
        <begin position="20"/>
        <end position="63"/>
    </location>
</feature>
<dbReference type="AlphaFoldDB" id="A0A4R7T8W2"/>
<evidence type="ECO:0000313" key="3">
    <source>
        <dbReference type="EMBL" id="TDU87648.1"/>
    </source>
</evidence>
<organism evidence="3 4">
    <name type="scientific">Kribbella voronezhensis</name>
    <dbReference type="NCBI Taxonomy" id="2512212"/>
    <lineage>
        <taxon>Bacteria</taxon>
        <taxon>Bacillati</taxon>
        <taxon>Actinomycetota</taxon>
        <taxon>Actinomycetes</taxon>
        <taxon>Propionibacteriales</taxon>
        <taxon>Kribbellaceae</taxon>
        <taxon>Kribbella</taxon>
    </lineage>
</organism>
<name>A0A4R7T8W2_9ACTN</name>
<dbReference type="OrthoDB" id="3828372at2"/>
<dbReference type="Proteomes" id="UP000295151">
    <property type="component" value="Unassembled WGS sequence"/>
</dbReference>
<sequence length="253" mass="25586">MSKIVSLSLAALVTVSLVSCGGDKKTGTPAPSVTPSASTSSTPVTSSTPTVAPTTSEQPVQRTKAQLTRALLVLADLPSGLSVVPEDPSDAGLKPFSSKDAKCKTLVQYLNADAAPGSTASVSRSFSAGQEGPDIDYGLDAMGEAKKVAALQSAYKAAVNSCRKVTLKVPGQGTSSMGVEEISAPKLGEHPFAFRMTGLSGPQEGSEATAALAGVNDVILSVFIYAGQPGELDGAMKLAVDKAKKVLGTKSGT</sequence>
<keyword evidence="2" id="KW-0732">Signal</keyword>
<evidence type="ECO:0000256" key="1">
    <source>
        <dbReference type="SAM" id="MobiDB-lite"/>
    </source>
</evidence>
<dbReference type="PROSITE" id="PS51257">
    <property type="entry name" value="PROKAR_LIPOPROTEIN"/>
    <property type="match status" value="1"/>
</dbReference>
<protein>
    <recommendedName>
        <fullName evidence="5">PknH-like protein</fullName>
    </recommendedName>
</protein>
<evidence type="ECO:0000313" key="4">
    <source>
        <dbReference type="Proteomes" id="UP000295151"/>
    </source>
</evidence>
<gene>
    <name evidence="3" type="ORF">EV138_1173</name>
</gene>
<feature type="compositionally biased region" description="Low complexity" evidence="1">
    <location>
        <begin position="28"/>
        <end position="56"/>
    </location>
</feature>